<evidence type="ECO:0000313" key="3">
    <source>
        <dbReference type="Proteomes" id="UP000247540"/>
    </source>
</evidence>
<feature type="region of interest" description="Disordered" evidence="1">
    <location>
        <begin position="533"/>
        <end position="552"/>
    </location>
</feature>
<sequence length="598" mass="66664">MKDLYPFATNTAWTHDLNESDRLQEAQNAGVSQPSGTAPAAGPLAGLPTRPRGDARPEETRLSLGTTMPTMPTLPILESMNLPTPSVPRCDAPRPSRRRRQVVSEQTEQALSKMAAEPYPEDAGIIERFSANAHASGSNKNTILIYSKNLTRFSAWLRKNDMPGINGRLFDEELTNDLREFTRRTEKWRFTTSLLCHLRQSETSGMVKIPNIEQKHLQIPNEDNWLLCEAFPKNDQTSKNYKILLKQFSTWLQEKGEPGLCEKDNLHSDRLTAQARTYIQEVPNRECLISALKHLRRYDCGENPVYATKRDTRAIPADDRLFSEKYEVWLREQGYGGKPCRRDSAASRASSFRSFSAWLQHESPSSASLASRIQSGDRSLEVDLDLYTHSMTAGFARTMKVVLRRARQMVADSHADSANYLCSFTGLGQMGLHLSRPESRGAAEPSASVNRYPATPAGSSYSSMFPPTPRGGWPDAPQGSWSELPEVSSSTFGDLESLDSGHPDGGRESYWDALNQEATGPWHMASSRASVPTFDEGDTGSGWQHGAQPAPPWLVQRGVHDQQIVRIRDLEYRVVANPGTSNAWGESQLFLYPHIRGG</sequence>
<reference evidence="2 3" key="1">
    <citation type="submission" date="2018-06" db="EMBL/GenBank/DDBJ databases">
        <title>Genomic Encyclopedia of Type Strains, Phase III (KMG-III): the genomes of soil and plant-associated and newly described type strains.</title>
        <authorList>
            <person name="Whitman W."/>
        </authorList>
    </citation>
    <scope>NUCLEOTIDE SEQUENCE [LARGE SCALE GENOMIC DNA]</scope>
    <source>
        <strain evidence="2 3">CECT 7646</strain>
    </source>
</reference>
<feature type="compositionally biased region" description="Low complexity" evidence="1">
    <location>
        <begin position="36"/>
        <end position="49"/>
    </location>
</feature>
<feature type="region of interest" description="Disordered" evidence="1">
    <location>
        <begin position="435"/>
        <end position="454"/>
    </location>
</feature>
<accession>A0A318SJY0</accession>
<proteinExistence type="predicted"/>
<evidence type="ECO:0000313" key="2">
    <source>
        <dbReference type="EMBL" id="PYE78748.1"/>
    </source>
</evidence>
<feature type="region of interest" description="Disordered" evidence="1">
    <location>
        <begin position="16"/>
        <end position="116"/>
    </location>
</feature>
<feature type="compositionally biased region" description="Basic and acidic residues" evidence="1">
    <location>
        <begin position="51"/>
        <end position="61"/>
    </location>
</feature>
<protein>
    <submittedName>
        <fullName evidence="2">Uncharacterized protein</fullName>
    </submittedName>
</protein>
<dbReference type="AlphaFoldDB" id="A0A318SJY0"/>
<gene>
    <name evidence="2" type="ORF">DFQ15_105107</name>
</gene>
<comment type="caution">
    <text evidence="2">The sequence shown here is derived from an EMBL/GenBank/DDBJ whole genome shotgun (WGS) entry which is preliminary data.</text>
</comment>
<dbReference type="EMBL" id="QJTC01000005">
    <property type="protein sequence ID" value="PYE78748.1"/>
    <property type="molecule type" value="Genomic_DNA"/>
</dbReference>
<dbReference type="Proteomes" id="UP000247540">
    <property type="component" value="Unassembled WGS sequence"/>
</dbReference>
<name>A0A318SJY0_9BURK</name>
<evidence type="ECO:0000256" key="1">
    <source>
        <dbReference type="SAM" id="MobiDB-lite"/>
    </source>
</evidence>
<feature type="compositionally biased region" description="Basic and acidic residues" evidence="1">
    <location>
        <begin position="499"/>
        <end position="510"/>
    </location>
</feature>
<feature type="compositionally biased region" description="Polar residues" evidence="1">
    <location>
        <begin position="25"/>
        <end position="35"/>
    </location>
</feature>
<keyword evidence="3" id="KW-1185">Reference proteome</keyword>
<feature type="region of interest" description="Disordered" evidence="1">
    <location>
        <begin position="459"/>
        <end position="510"/>
    </location>
</feature>
<organism evidence="2 3">
    <name type="scientific">Xylophilus ampelinus</name>
    <dbReference type="NCBI Taxonomy" id="54067"/>
    <lineage>
        <taxon>Bacteria</taxon>
        <taxon>Pseudomonadati</taxon>
        <taxon>Pseudomonadota</taxon>
        <taxon>Betaproteobacteria</taxon>
        <taxon>Burkholderiales</taxon>
        <taxon>Xylophilus</taxon>
    </lineage>
</organism>